<name>A0ABX2EA26_9BURK</name>
<comment type="caution">
    <text evidence="2">The sequence shown here is derived from an EMBL/GenBank/DDBJ whole genome shotgun (WGS) entry which is preliminary data.</text>
</comment>
<keyword evidence="1" id="KW-0732">Signal</keyword>
<evidence type="ECO:0000313" key="3">
    <source>
        <dbReference type="Proteomes" id="UP000737171"/>
    </source>
</evidence>
<dbReference type="NCBIfam" id="NF038127">
    <property type="entry name" value="FDP_fam"/>
    <property type="match status" value="1"/>
</dbReference>
<dbReference type="NCBIfam" id="TIGR02595">
    <property type="entry name" value="PEP_CTERM"/>
    <property type="match status" value="1"/>
</dbReference>
<keyword evidence="3" id="KW-1185">Reference proteome</keyword>
<gene>
    <name evidence="2" type="ORF">HLB44_00165</name>
</gene>
<dbReference type="RefSeq" id="WP_173119392.1">
    <property type="nucleotide sequence ID" value="NZ_JABRWJ010000001.1"/>
</dbReference>
<feature type="chain" id="PRO_5046482877" evidence="1">
    <location>
        <begin position="27"/>
        <end position="220"/>
    </location>
</feature>
<dbReference type="EMBL" id="JABRWJ010000001">
    <property type="protein sequence ID" value="NRF65386.1"/>
    <property type="molecule type" value="Genomic_DNA"/>
</dbReference>
<evidence type="ECO:0000256" key="1">
    <source>
        <dbReference type="SAM" id="SignalP"/>
    </source>
</evidence>
<organism evidence="2 3">
    <name type="scientific">Pseudaquabacterium terrae</name>
    <dbReference type="NCBI Taxonomy" id="2732868"/>
    <lineage>
        <taxon>Bacteria</taxon>
        <taxon>Pseudomonadati</taxon>
        <taxon>Pseudomonadota</taxon>
        <taxon>Betaproteobacteria</taxon>
        <taxon>Burkholderiales</taxon>
        <taxon>Sphaerotilaceae</taxon>
        <taxon>Pseudaquabacterium</taxon>
    </lineage>
</organism>
<accession>A0ABX2EA26</accession>
<dbReference type="Proteomes" id="UP000737171">
    <property type="component" value="Unassembled WGS sequence"/>
</dbReference>
<evidence type="ECO:0000313" key="2">
    <source>
        <dbReference type="EMBL" id="NRF65386.1"/>
    </source>
</evidence>
<proteinExistence type="predicted"/>
<dbReference type="InterPro" id="IPR013424">
    <property type="entry name" value="Ice-binding_C"/>
</dbReference>
<feature type="signal peptide" evidence="1">
    <location>
        <begin position="1"/>
        <end position="26"/>
    </location>
</feature>
<sequence length="220" mass="22707">MHTSSTTARLAALALTLATLAAPAAAAITSYQGRFDGDDDRFVIDFDLAAATRLSATTWSYAGGTNAAGDAVAAGGFVPVLALFEATEGLLRIVRGSTHTCAQGGSADPATGFCWDAMFDGLFAAGHYRLVLTQDGNEPLGTFFDDGFAQDGVPDYTGQLFAGQPGLHFVQVDGAQRDAHWALDISIGSVPEPASPALLVLAGAAWALARRTARSTRPSA</sequence>
<reference evidence="2 3" key="1">
    <citation type="submission" date="2020-05" db="EMBL/GenBank/DDBJ databases">
        <title>Aquincola sp. isolate from soil.</title>
        <authorList>
            <person name="Han J."/>
            <person name="Kim D.-U."/>
        </authorList>
    </citation>
    <scope>NUCLEOTIDE SEQUENCE [LARGE SCALE GENOMIC DNA]</scope>
    <source>
        <strain evidence="2 3">S2</strain>
    </source>
</reference>
<protein>
    <submittedName>
        <fullName evidence="2">PEP-CTERM sorting domain-containing protein</fullName>
    </submittedName>
</protein>